<dbReference type="SMART" id="SM00471">
    <property type="entry name" value="HDc"/>
    <property type="match status" value="1"/>
</dbReference>
<dbReference type="RefSeq" id="WP_078980266.1">
    <property type="nucleotide sequence ID" value="NZ_MWQN01000002.1"/>
</dbReference>
<dbReference type="STRING" id="159449.B4N89_33755"/>
<accession>A0A1T3NQP7</accession>
<sequence length="200" mass="22145">MAQLPTVAEITALHQAYAPTRAVFEKVHTHCGIVWRVAEQLLAGPAGAGVDHDLVRAGCLLHDIGVYRLYDETGRLDGANYVRHGLLGAEILRKEGLPEVLHRFCSCHTGVGVTRADVVNQQLPIPVDDYVAESVEERLVMYADKFHSKSNPPRFLRPDTFAAKIRRFGDDKVVTFEALTDEFGTPELDTLAAEFGHRVD</sequence>
<dbReference type="InterPro" id="IPR006675">
    <property type="entry name" value="HDIG_dom"/>
</dbReference>
<dbReference type="AlphaFoldDB" id="A0A1T3NQP7"/>
<keyword evidence="2" id="KW-0378">Hydrolase</keyword>
<dbReference type="SUPFAM" id="SSF109604">
    <property type="entry name" value="HD-domain/PDEase-like"/>
    <property type="match status" value="1"/>
</dbReference>
<dbReference type="Pfam" id="PF01966">
    <property type="entry name" value="HD"/>
    <property type="match status" value="1"/>
</dbReference>
<evidence type="ECO:0000259" key="1">
    <source>
        <dbReference type="SMART" id="SM00471"/>
    </source>
</evidence>
<reference evidence="2 3" key="1">
    <citation type="submission" date="2017-03" db="EMBL/GenBank/DDBJ databases">
        <title>Draft genome sequence of Streptomyces scabrisporus NF3, endophyte isolated from Amphipterygium adstringens.</title>
        <authorList>
            <person name="Vazquez M."/>
            <person name="Ceapa C.D."/>
            <person name="Rodriguez Luna D."/>
            <person name="Sanchez Esquivel S."/>
        </authorList>
    </citation>
    <scope>NUCLEOTIDE SEQUENCE [LARGE SCALE GENOMIC DNA]</scope>
    <source>
        <strain evidence="2 3">NF3</strain>
    </source>
</reference>
<comment type="caution">
    <text evidence="2">The sequence shown here is derived from an EMBL/GenBank/DDBJ whole genome shotgun (WGS) entry which is preliminary data.</text>
</comment>
<dbReference type="NCBIfam" id="TIGR00277">
    <property type="entry name" value="HDIG"/>
    <property type="match status" value="1"/>
</dbReference>
<dbReference type="EMBL" id="MWQN01000002">
    <property type="protein sequence ID" value="OPC79065.1"/>
    <property type="molecule type" value="Genomic_DNA"/>
</dbReference>
<dbReference type="OrthoDB" id="1722553at2"/>
<feature type="domain" description="HD/PDEase" evidence="1">
    <location>
        <begin position="23"/>
        <end position="158"/>
    </location>
</feature>
<dbReference type="InterPro" id="IPR003607">
    <property type="entry name" value="HD/PDEase_dom"/>
</dbReference>
<gene>
    <name evidence="2" type="ORF">B4N89_33755</name>
</gene>
<evidence type="ECO:0000313" key="2">
    <source>
        <dbReference type="EMBL" id="OPC79065.1"/>
    </source>
</evidence>
<proteinExistence type="predicted"/>
<dbReference type="GO" id="GO:0016787">
    <property type="term" value="F:hydrolase activity"/>
    <property type="evidence" value="ECO:0007669"/>
    <property type="project" value="UniProtKB-KW"/>
</dbReference>
<name>A0A1T3NQP7_9ACTN</name>
<dbReference type="Gene3D" id="1.10.3210.10">
    <property type="entry name" value="Hypothetical protein af1432"/>
    <property type="match status" value="1"/>
</dbReference>
<evidence type="ECO:0000313" key="3">
    <source>
        <dbReference type="Proteomes" id="UP000190037"/>
    </source>
</evidence>
<organism evidence="2 3">
    <name type="scientific">Embleya scabrispora</name>
    <dbReference type="NCBI Taxonomy" id="159449"/>
    <lineage>
        <taxon>Bacteria</taxon>
        <taxon>Bacillati</taxon>
        <taxon>Actinomycetota</taxon>
        <taxon>Actinomycetes</taxon>
        <taxon>Kitasatosporales</taxon>
        <taxon>Streptomycetaceae</taxon>
        <taxon>Embleya</taxon>
    </lineage>
</organism>
<protein>
    <submittedName>
        <fullName evidence="2">Phosphohydrolase</fullName>
    </submittedName>
</protein>
<dbReference type="Proteomes" id="UP000190037">
    <property type="component" value="Unassembled WGS sequence"/>
</dbReference>
<dbReference type="InterPro" id="IPR006674">
    <property type="entry name" value="HD_domain"/>
</dbReference>
<dbReference type="CDD" id="cd00077">
    <property type="entry name" value="HDc"/>
    <property type="match status" value="1"/>
</dbReference>
<keyword evidence="3" id="KW-1185">Reference proteome</keyword>